<dbReference type="AlphaFoldDB" id="A0A828QX17"/>
<dbReference type="Pfam" id="PF03797">
    <property type="entry name" value="Autotransporter"/>
    <property type="match status" value="1"/>
</dbReference>
<feature type="domain" description="Autotransporter" evidence="2">
    <location>
        <begin position="516"/>
        <end position="693"/>
    </location>
</feature>
<dbReference type="Proteomes" id="UP000005813">
    <property type="component" value="Unassembled WGS sequence"/>
</dbReference>
<feature type="compositionally biased region" description="Gly residues" evidence="1">
    <location>
        <begin position="391"/>
        <end position="404"/>
    </location>
</feature>
<feature type="region of interest" description="Disordered" evidence="1">
    <location>
        <begin position="390"/>
        <end position="410"/>
    </location>
</feature>
<evidence type="ECO:0000259" key="2">
    <source>
        <dbReference type="Pfam" id="PF03797"/>
    </source>
</evidence>
<comment type="caution">
    <text evidence="3">The sequence shown here is derived from an EMBL/GenBank/DDBJ whole genome shotgun (WGS) entry which is preliminary data.</text>
</comment>
<accession>A0A828QX17</accession>
<organism evidence="3 4">
    <name type="scientific">Campylobacter upsaliensis JV21</name>
    <dbReference type="NCBI Taxonomy" id="888826"/>
    <lineage>
        <taxon>Bacteria</taxon>
        <taxon>Pseudomonadati</taxon>
        <taxon>Campylobacterota</taxon>
        <taxon>Epsilonproteobacteria</taxon>
        <taxon>Campylobacterales</taxon>
        <taxon>Campylobacteraceae</taxon>
        <taxon>Campylobacter</taxon>
    </lineage>
</organism>
<sequence length="772" mass="84061">MKKFLSLSVFCAIYSYADYTGKFPQDNMTLNGNENHKAIIDCNNPQECTFNYNGSNGGYNFTLNGGSHTLTITRQDPTGGMQPSQKPSKDVPIYFGTFVQNGGTFDIKNFDYFIADGMTLSNQAKLIFVGNNKPGKGFSSHKAITLDNSTLEIKNTIGGFGTSGEFTARNNSKVDIDDKVIFTQNAKIENSTFTAKSLVVKGVKKDITGNELSLATLTNKGGTITIKGDVSNGSFDGGSNKPELCATLGTCGNGKIVNEGGSITIDGKLTNESFNDTQNKTNSSLSIQGGNVIVKGGMENKTNSTIDFKADNSGNFGKLEVQGSGLNNQGEIKADITGINQQGNLQLITGNISGNTNIAINGGSNMTQTLSCPDGSIIVGMVGQNLTCPSTGGGGGSGGGGSGSGSNPPAKVEQLEKLVYGNSASANGRALLRSLALGDIVGISTTKFRKAKAIKNFFAVSSYNADIMRGIIDDTDKGIRMSYLSLPNASLDAMRDRELLNFHKDYEPYEFSTFASGFLGEGKGYTFGFHINHYKEAYEHLLRFELDYGYSSLHKRDNYHKASSKGDLFGVGISQHYEFDDRLSTNNRIYLGVGLFDTSRTMIFPAFNLNSTGDYNFYQLSMQNLLNYNYVYNNTLNIKPYVGLEHFYNHRSKIAENGNAVPLESESLNAYNLDLIGGVEFSTYFEKNYLKLNTGLQGAIINTDDYQHFLAGTTKEPLRYKAPYTYKFFINTGSYFYLTPYSVVGLEGFYKNSFNKDEVGYFGGNLVFKLVF</sequence>
<evidence type="ECO:0000313" key="3">
    <source>
        <dbReference type="EMBL" id="EFU72714.1"/>
    </source>
</evidence>
<proteinExistence type="predicted"/>
<dbReference type="InterPro" id="IPR036709">
    <property type="entry name" value="Autotransporte_beta_dom_sf"/>
</dbReference>
<dbReference type="Gene3D" id="2.40.128.130">
    <property type="entry name" value="Autotransporter beta-domain"/>
    <property type="match status" value="1"/>
</dbReference>
<reference evidence="3 4" key="1">
    <citation type="submission" date="2010-12" db="EMBL/GenBank/DDBJ databases">
        <authorList>
            <person name="Muzny D."/>
            <person name="Qin X."/>
            <person name="Buhay C."/>
            <person name="Dugan-Rocha S."/>
            <person name="Ding Y."/>
            <person name="Chen G."/>
            <person name="Hawes A."/>
            <person name="Holder M."/>
            <person name="Jhangiani S."/>
            <person name="Johnson A."/>
            <person name="Khan Z."/>
            <person name="Li Z."/>
            <person name="Liu W."/>
            <person name="Liu X."/>
            <person name="Perez L."/>
            <person name="Shen H."/>
            <person name="Wang Q."/>
            <person name="Watt J."/>
            <person name="Xi L."/>
            <person name="Xin Y."/>
            <person name="Zhou J."/>
            <person name="Deng J."/>
            <person name="Jiang H."/>
            <person name="Liu Y."/>
            <person name="Qu J."/>
            <person name="Song X.-Z."/>
            <person name="Zhang L."/>
            <person name="Villasana D."/>
            <person name="Johnson A."/>
            <person name="Liu J."/>
            <person name="Liyanage D."/>
            <person name="Lorensuhewa L."/>
            <person name="Robinson T."/>
            <person name="Song A."/>
            <person name="Song B.-B."/>
            <person name="Dinh H."/>
            <person name="Thornton R."/>
            <person name="Coyle M."/>
            <person name="Francisco L."/>
            <person name="Jackson L."/>
            <person name="Javaid M."/>
            <person name="Korchina V."/>
            <person name="Kovar C."/>
            <person name="Mata R."/>
            <person name="Mathew T."/>
            <person name="Ngo R."/>
            <person name="Nguyen L."/>
            <person name="Nguyen N."/>
            <person name="Okwuonu G."/>
            <person name="Ongeri F."/>
            <person name="Pham C."/>
            <person name="Simmons D."/>
            <person name="Wilczek-Boney K."/>
            <person name="Hale W."/>
            <person name="Jakkamsetti A."/>
            <person name="Pham P."/>
            <person name="Ruth R."/>
            <person name="San Lucas F."/>
            <person name="Warren J."/>
            <person name="Zhang J."/>
            <person name="Zhao Z."/>
            <person name="Zhou C."/>
            <person name="Zhu D."/>
            <person name="Lee S."/>
            <person name="Bess C."/>
            <person name="Blankenburg K."/>
            <person name="Forbes L."/>
            <person name="Fu Q."/>
            <person name="Gubbala S."/>
            <person name="Hirani K."/>
            <person name="Jayaseelan J.C."/>
            <person name="Lara F."/>
            <person name="Munidasa M."/>
            <person name="Palculict T."/>
            <person name="Patil S."/>
            <person name="Pu L.-L."/>
            <person name="Saada N."/>
            <person name="Tang L."/>
            <person name="Weissenberger G."/>
            <person name="Zhu Y."/>
            <person name="Hemphill L."/>
            <person name="Shang Y."/>
            <person name="Youmans B."/>
            <person name="Ayvaz T."/>
            <person name="Ross M."/>
            <person name="Santibanez J."/>
            <person name="Aqrawi P."/>
            <person name="Gross S."/>
            <person name="Joshi V."/>
            <person name="Fowler G."/>
            <person name="Nazareth L."/>
            <person name="Reid J."/>
            <person name="Worley K."/>
            <person name="Petrosino J."/>
            <person name="Highlander S."/>
            <person name="Gibbs R."/>
        </authorList>
    </citation>
    <scope>NUCLEOTIDE SEQUENCE [LARGE SCALE GENOMIC DNA]</scope>
    <source>
        <strain evidence="3 4">JV21</strain>
    </source>
</reference>
<dbReference type="RefSeq" id="WP_004276663.1">
    <property type="nucleotide sequence ID" value="NZ_GL622227.1"/>
</dbReference>
<dbReference type="EMBL" id="AEPU01000003">
    <property type="protein sequence ID" value="EFU72714.1"/>
    <property type="molecule type" value="Genomic_DNA"/>
</dbReference>
<evidence type="ECO:0000256" key="1">
    <source>
        <dbReference type="SAM" id="MobiDB-lite"/>
    </source>
</evidence>
<protein>
    <recommendedName>
        <fullName evidence="2">Autotransporter domain-containing protein</fullName>
    </recommendedName>
</protein>
<name>A0A828QX17_CAMUP</name>
<dbReference type="InterPro" id="IPR005546">
    <property type="entry name" value="Autotransporte_beta"/>
</dbReference>
<dbReference type="SUPFAM" id="SSF103515">
    <property type="entry name" value="Autotransporter"/>
    <property type="match status" value="1"/>
</dbReference>
<gene>
    <name evidence="3" type="ORF">HMPREF9400_0079</name>
</gene>
<evidence type="ECO:0000313" key="4">
    <source>
        <dbReference type="Proteomes" id="UP000005813"/>
    </source>
</evidence>